<evidence type="ECO:0000313" key="2">
    <source>
        <dbReference type="Proteomes" id="UP000594364"/>
    </source>
</evidence>
<gene>
    <name evidence="1" type="ORF">C2857_000141</name>
</gene>
<organism evidence="1 2">
    <name type="scientific">Epichloe festucae (strain Fl1)</name>
    <dbReference type="NCBI Taxonomy" id="877507"/>
    <lineage>
        <taxon>Eukaryota</taxon>
        <taxon>Fungi</taxon>
        <taxon>Dikarya</taxon>
        <taxon>Ascomycota</taxon>
        <taxon>Pezizomycotina</taxon>
        <taxon>Sordariomycetes</taxon>
        <taxon>Hypocreomycetidae</taxon>
        <taxon>Hypocreales</taxon>
        <taxon>Clavicipitaceae</taxon>
        <taxon>Epichloe</taxon>
    </lineage>
</organism>
<accession>A0A7S9PTE3</accession>
<sequence>MSDGQICRNLLGNPANFWLSELQADLRLEDGYTVGAEFNTARRPGREGSYHRTDRCVWRVDPEHLTLTVDIILEAKAPKNMSDQEHIAQAFRDAEEIVRTHQYEKLHVITTRSTAFHAWLYTNGQPRMKSLFSEQFYGQHLDAIVPQASEEWFHFIYSVKTRPNILKIHPTQVLRSQVSAATADSSDLVEEGIDNYVQPSQPEFDSQAAMQVDDEENTEDTYQNTLPQLQAQTVAGACGTGRCSDRDWVDVTNKIRRVRHRIARDELIFENSQGSAVVTVEEEWSRHRDLGRHARVWKKTRYFVTRLP</sequence>
<dbReference type="Proteomes" id="UP000594364">
    <property type="component" value="Chromosome 2"/>
</dbReference>
<name>A0A7S9PTE3_EPIFF</name>
<dbReference type="EMBL" id="CP031386">
    <property type="protein sequence ID" value="QPG95324.1"/>
    <property type="molecule type" value="Genomic_DNA"/>
</dbReference>
<dbReference type="AlphaFoldDB" id="A0A7S9PTE3"/>
<protein>
    <submittedName>
        <fullName evidence="1">Uncharacterized protein</fullName>
    </submittedName>
</protein>
<keyword evidence="2" id="KW-1185">Reference proteome</keyword>
<reference evidence="1 2" key="1">
    <citation type="journal article" date="2018" name="PLoS Genet.">
        <title>Repeat elements organise 3D genome structure and mediate transcription in the filamentous fungus Epichloe festucae.</title>
        <authorList>
            <person name="Winter D.J."/>
            <person name="Ganley A.R.D."/>
            <person name="Young C.A."/>
            <person name="Liachko I."/>
            <person name="Schardl C.L."/>
            <person name="Dupont P.Y."/>
            <person name="Berry D."/>
            <person name="Ram A."/>
            <person name="Scott B."/>
            <person name="Cox M.P."/>
        </authorList>
    </citation>
    <scope>NUCLEOTIDE SEQUENCE [LARGE SCALE GENOMIC DNA]</scope>
    <source>
        <strain evidence="1 2">Fl1</strain>
    </source>
</reference>
<evidence type="ECO:0000313" key="1">
    <source>
        <dbReference type="EMBL" id="QPG95324.1"/>
    </source>
</evidence>
<proteinExistence type="predicted"/>
<dbReference type="OrthoDB" id="4958281at2759"/>